<proteinExistence type="predicted"/>
<dbReference type="Gene3D" id="1.10.10.2830">
    <property type="match status" value="1"/>
</dbReference>
<dbReference type="Proteomes" id="UP000638981">
    <property type="component" value="Unassembled WGS sequence"/>
</dbReference>
<evidence type="ECO:0000313" key="1">
    <source>
        <dbReference type="EMBL" id="GHC61942.1"/>
    </source>
</evidence>
<sequence>MTRVQADILTVHVPFSIHKRGGRKEIVLPVGAPNQRPRIDSSLIKALARAFRWQRMLESGEFATIGDLAAREGIAPSYMTRIMRLTLLPPEMVEAILDGRQGAEVTLAGVLEGAAAEWVGKQASKA</sequence>
<keyword evidence="2" id="KW-1185">Reference proteome</keyword>
<evidence type="ECO:0008006" key="3">
    <source>
        <dbReference type="Google" id="ProtNLM"/>
    </source>
</evidence>
<comment type="caution">
    <text evidence="1">The sequence shown here is derived from an EMBL/GenBank/DDBJ whole genome shotgun (WGS) entry which is preliminary data.</text>
</comment>
<dbReference type="SUPFAM" id="SSF109709">
    <property type="entry name" value="KorB DNA-binding domain-like"/>
    <property type="match status" value="1"/>
</dbReference>
<protein>
    <recommendedName>
        <fullName evidence="3">LacI family transcriptional regulator</fullName>
    </recommendedName>
</protein>
<dbReference type="RefSeq" id="WP_189412265.1">
    <property type="nucleotide sequence ID" value="NZ_BMYJ01000009.1"/>
</dbReference>
<reference evidence="1" key="1">
    <citation type="journal article" date="2014" name="Int. J. Syst. Evol. Microbiol.">
        <title>Complete genome sequence of Corynebacterium casei LMG S-19264T (=DSM 44701T), isolated from a smear-ripened cheese.</title>
        <authorList>
            <consortium name="US DOE Joint Genome Institute (JGI-PGF)"/>
            <person name="Walter F."/>
            <person name="Albersmeier A."/>
            <person name="Kalinowski J."/>
            <person name="Ruckert C."/>
        </authorList>
    </citation>
    <scope>NUCLEOTIDE SEQUENCE</scope>
    <source>
        <strain evidence="1">KCTC 23310</strain>
    </source>
</reference>
<reference evidence="1" key="2">
    <citation type="submission" date="2020-09" db="EMBL/GenBank/DDBJ databases">
        <authorList>
            <person name="Sun Q."/>
            <person name="Kim S."/>
        </authorList>
    </citation>
    <scope>NUCLEOTIDE SEQUENCE</scope>
    <source>
        <strain evidence="1">KCTC 23310</strain>
    </source>
</reference>
<dbReference type="AlphaFoldDB" id="A0A918WN16"/>
<gene>
    <name evidence="1" type="ORF">GCM10007315_27420</name>
</gene>
<accession>A0A918WN16</accession>
<dbReference type="EMBL" id="BMYJ01000009">
    <property type="protein sequence ID" value="GHC61942.1"/>
    <property type="molecule type" value="Genomic_DNA"/>
</dbReference>
<evidence type="ECO:0000313" key="2">
    <source>
        <dbReference type="Proteomes" id="UP000638981"/>
    </source>
</evidence>
<name>A0A918WN16_9RHOB</name>
<organism evidence="1 2">
    <name type="scientific">Neogemmobacter tilapiae</name>
    <dbReference type="NCBI Taxonomy" id="875041"/>
    <lineage>
        <taxon>Bacteria</taxon>
        <taxon>Pseudomonadati</taxon>
        <taxon>Pseudomonadota</taxon>
        <taxon>Alphaproteobacteria</taxon>
        <taxon>Rhodobacterales</taxon>
        <taxon>Paracoccaceae</taxon>
        <taxon>Neogemmobacter</taxon>
    </lineage>
</organism>